<dbReference type="Proteomes" id="UP001051844">
    <property type="component" value="Unassembled WGS sequence"/>
</dbReference>
<evidence type="ECO:0000256" key="1">
    <source>
        <dbReference type="SAM" id="MobiDB-lite"/>
    </source>
</evidence>
<evidence type="ECO:0000313" key="4">
    <source>
        <dbReference type="Proteomes" id="UP001051844"/>
    </source>
</evidence>
<gene>
    <name evidence="3" type="ORF">ScoT_38320</name>
</gene>
<dbReference type="EMBL" id="BNDZ01000005">
    <property type="protein sequence ID" value="GHI47658.1"/>
    <property type="molecule type" value="Genomic_DNA"/>
</dbReference>
<feature type="transmembrane region" description="Helical" evidence="2">
    <location>
        <begin position="21"/>
        <end position="39"/>
    </location>
</feature>
<feature type="compositionally biased region" description="Gly residues" evidence="1">
    <location>
        <begin position="90"/>
        <end position="130"/>
    </location>
</feature>
<keyword evidence="2" id="KW-1133">Transmembrane helix</keyword>
<feature type="region of interest" description="Disordered" evidence="1">
    <location>
        <begin position="46"/>
        <end position="147"/>
    </location>
</feature>
<name>A0AA37FFY7_9ACTN</name>
<evidence type="ECO:0000256" key="2">
    <source>
        <dbReference type="SAM" id="Phobius"/>
    </source>
</evidence>
<accession>A0AA37FFY7</accession>
<keyword evidence="2" id="KW-0472">Membrane</keyword>
<keyword evidence="2" id="KW-0812">Transmembrane</keyword>
<dbReference type="RefSeq" id="WP_226660286.1">
    <property type="nucleotide sequence ID" value="NZ_BNDZ01000005.1"/>
</dbReference>
<organism evidence="3 4">
    <name type="scientific">Streptomyces albidoflavus</name>
    <dbReference type="NCBI Taxonomy" id="1886"/>
    <lineage>
        <taxon>Bacteria</taxon>
        <taxon>Bacillati</taxon>
        <taxon>Actinomycetota</taxon>
        <taxon>Actinomycetes</taxon>
        <taxon>Kitasatosporales</taxon>
        <taxon>Streptomycetaceae</taxon>
        <taxon>Streptomyces</taxon>
        <taxon>Streptomyces albidoflavus group</taxon>
    </lineage>
</organism>
<comment type="caution">
    <text evidence="3">The sequence shown here is derived from an EMBL/GenBank/DDBJ whole genome shotgun (WGS) entry which is preliminary data.</text>
</comment>
<proteinExistence type="predicted"/>
<protein>
    <recommendedName>
        <fullName evidence="5">DUF4232 domain-containing protein</fullName>
    </recommendedName>
</protein>
<evidence type="ECO:0000313" key="3">
    <source>
        <dbReference type="EMBL" id="GHI47658.1"/>
    </source>
</evidence>
<reference evidence="3" key="1">
    <citation type="submission" date="2022-09" db="EMBL/GenBank/DDBJ databases">
        <title>Whole genome shotgun sequence of Streptomyces albidoflavus NBRC 12854.</title>
        <authorList>
            <person name="Komaki H."/>
            <person name="Tamura T."/>
        </authorList>
    </citation>
    <scope>NUCLEOTIDE SEQUENCE</scope>
    <source>
        <strain evidence="3">NBRC 12854</strain>
    </source>
</reference>
<evidence type="ECO:0008006" key="5">
    <source>
        <dbReference type="Google" id="ProtNLM"/>
    </source>
</evidence>
<dbReference type="AlphaFoldDB" id="A0AA37FFY7"/>
<sequence length="272" mass="26720">MGSLRNPIGPLPSSIYWRRRVVLLSVVAVLALLVTWLVVSVGGGGKRDGASGSGGHSPAPSITPGDSPSGPAISEHPGGRDESGEDDESGTGGSGSAGGDGEGSGGGGSGDGESGSGSGSGAGGAGGGETTGEQVPAGSPLPNCPADAVEMSLRSAKNTYEPDQKPKLVLKAENTSKADCKVDLGPKAAVLTITETGEDKPLWSSAHCPATGSLLLKLPAQGSVSHTVTWDRRASADKCATPPAGNAGPGTYLAEVKAPGATDKISFVLAKD</sequence>